<feature type="binding site" evidence="7">
    <location>
        <position position="333"/>
    </location>
    <ligand>
        <name>3-phosphoshikimate</name>
        <dbReference type="ChEBI" id="CHEBI:145989"/>
    </ligand>
</feature>
<feature type="binding site" evidence="7">
    <location>
        <position position="337"/>
    </location>
    <ligand>
        <name>3-phosphoshikimate</name>
        <dbReference type="ChEBI" id="CHEBI:145989"/>
    </ligand>
</feature>
<evidence type="ECO:0000256" key="7">
    <source>
        <dbReference type="HAMAP-Rule" id="MF_00210"/>
    </source>
</evidence>
<dbReference type="Pfam" id="PF00275">
    <property type="entry name" value="EPSP_synthase"/>
    <property type="match status" value="1"/>
</dbReference>
<evidence type="ECO:0000256" key="1">
    <source>
        <dbReference type="ARBA" id="ARBA00004811"/>
    </source>
</evidence>
<dbReference type="PANTHER" id="PTHR21090">
    <property type="entry name" value="AROM/DEHYDROQUINATE SYNTHASE"/>
    <property type="match status" value="1"/>
</dbReference>
<feature type="binding site" evidence="7">
    <location>
        <position position="26"/>
    </location>
    <ligand>
        <name>3-phosphoshikimate</name>
        <dbReference type="ChEBI" id="CHEBI:145989"/>
    </ligand>
</feature>
<dbReference type="HAMAP" id="MF_00210">
    <property type="entry name" value="EPSP_synth"/>
    <property type="match status" value="1"/>
</dbReference>
<sequence length="423" mass="44123">MSLHLLAVSGIRACITAPPSKSYTHRALIAAACADGTSVIHDPLESEDTMVTITALRQLGAEITVTGTGDLVVKGTGGNFSVSPGCTIDCRSSGTSMRLLLSLSLLADGPVRLTGSPRMQTRPVAPLVNALNSAGGKIRYLKEFGFPPVCVDGFFRGGKMEIDASLSSQFLSSALMTAPCGERETVITTPDKPASRAYLDITAEVMATFGVPVGRDGYRHFSVSPGGYHPAEYTVEGDYTSASYFFAIAAVCGGTVEVTHLNPLSCQGDRVFLTLLAEMGCRVTEGVGSVTVTSDGRLRGITVAMEDAPDVVLTLAAVAPFADGPTTITGIHNLRVKESDRIAALVHIAALGGAVTNVSDNSVTIIPGRLPGGGLIDPEDDHRTAMSAAVVALKRGDVGIMHPECVNKSYPGFWDALREGGIL</sequence>
<dbReference type="GO" id="GO:0008652">
    <property type="term" value="P:amino acid biosynthetic process"/>
    <property type="evidence" value="ECO:0007669"/>
    <property type="project" value="UniProtKB-KW"/>
</dbReference>
<feature type="binding site" evidence="7">
    <location>
        <position position="341"/>
    </location>
    <ligand>
        <name>phosphoenolpyruvate</name>
        <dbReference type="ChEBI" id="CHEBI:58702"/>
    </ligand>
</feature>
<dbReference type="GO" id="GO:0003866">
    <property type="term" value="F:3-phosphoshikimate 1-carboxyvinyltransferase activity"/>
    <property type="evidence" value="ECO:0007669"/>
    <property type="project" value="UniProtKB-UniRule"/>
</dbReference>
<organism evidence="9 10">
    <name type="scientific">Methanogenium marinum</name>
    <dbReference type="NCBI Taxonomy" id="348610"/>
    <lineage>
        <taxon>Archaea</taxon>
        <taxon>Methanobacteriati</taxon>
        <taxon>Methanobacteriota</taxon>
        <taxon>Stenosarchaea group</taxon>
        <taxon>Methanomicrobia</taxon>
        <taxon>Methanomicrobiales</taxon>
        <taxon>Methanomicrobiaceae</taxon>
        <taxon>Methanogenium</taxon>
    </lineage>
</organism>
<feature type="active site" description="Proton acceptor" evidence="7">
    <location>
        <position position="310"/>
    </location>
</feature>
<gene>
    <name evidence="7 9" type="primary">aroA</name>
    <name evidence="9" type="ORF">L0665_04560</name>
</gene>
<keyword evidence="10" id="KW-1185">Reference proteome</keyword>
<dbReference type="RefSeq" id="WP_274924524.1">
    <property type="nucleotide sequence ID" value="NZ_JAKELO010000002.1"/>
</dbReference>
<evidence type="ECO:0000313" key="10">
    <source>
        <dbReference type="Proteomes" id="UP001143747"/>
    </source>
</evidence>
<feature type="binding site" evidence="7">
    <location>
        <position position="168"/>
    </location>
    <ligand>
        <name>3-phosphoshikimate</name>
        <dbReference type="ChEBI" id="CHEBI:145989"/>
    </ligand>
</feature>
<dbReference type="InterPro" id="IPR013792">
    <property type="entry name" value="RNA3'P_cycl/enolpyr_Trfase_a/b"/>
</dbReference>
<feature type="binding site" evidence="7">
    <location>
        <position position="169"/>
    </location>
    <ligand>
        <name>3-phosphoshikimate</name>
        <dbReference type="ChEBI" id="CHEBI:145989"/>
    </ligand>
</feature>
<dbReference type="GO" id="GO:0009423">
    <property type="term" value="P:chorismate biosynthetic process"/>
    <property type="evidence" value="ECO:0007669"/>
    <property type="project" value="UniProtKB-UniRule"/>
</dbReference>
<feature type="binding site" evidence="7">
    <location>
        <position position="167"/>
    </location>
    <ligand>
        <name>3-phosphoshikimate</name>
        <dbReference type="ChEBI" id="CHEBI:145989"/>
    </ligand>
</feature>
<dbReference type="PIRSF" id="PIRSF000505">
    <property type="entry name" value="EPSPS"/>
    <property type="match status" value="1"/>
</dbReference>
<comment type="caution">
    <text evidence="9">The sequence shown here is derived from an EMBL/GenBank/DDBJ whole genome shotgun (WGS) entry which is preliminary data.</text>
</comment>
<feature type="binding site" evidence="7">
    <location>
        <position position="94"/>
    </location>
    <ligand>
        <name>phosphoenolpyruvate</name>
        <dbReference type="ChEBI" id="CHEBI:58702"/>
    </ligand>
</feature>
<comment type="function">
    <text evidence="7">Catalyzes the transfer of the enolpyruvyl moiety of phosphoenolpyruvate (PEP) to the 5-hydroxyl of shikimate-3-phosphate (S3P) to produce enolpyruvyl shikimate-3-phosphate and inorganic phosphate.</text>
</comment>
<evidence type="ECO:0000256" key="3">
    <source>
        <dbReference type="ARBA" id="ARBA00022605"/>
    </source>
</evidence>
<comment type="pathway">
    <text evidence="1">Metabolic intermediate biosynthesis; chorismate biosynthesis; chorismate from D-erythrose 4-phosphate and phosphoenolpyruvate: step 6/7.</text>
</comment>
<dbReference type="NCBIfam" id="TIGR01356">
    <property type="entry name" value="aroA"/>
    <property type="match status" value="1"/>
</dbReference>
<comment type="subunit">
    <text evidence="7">Monomer.</text>
</comment>
<dbReference type="InterPro" id="IPR006264">
    <property type="entry name" value="EPSP_synthase"/>
</dbReference>
<keyword evidence="3 7" id="KW-0028">Amino-acid biosynthesis</keyword>
<comment type="similarity">
    <text evidence="2 7">Belongs to the EPSP synthase family.</text>
</comment>
<dbReference type="AlphaFoldDB" id="A0A9Q4KPI7"/>
<feature type="binding site" evidence="7">
    <location>
        <position position="195"/>
    </location>
    <ligand>
        <name>3-phosphoshikimate</name>
        <dbReference type="ChEBI" id="CHEBI:145989"/>
    </ligand>
</feature>
<evidence type="ECO:0000259" key="8">
    <source>
        <dbReference type="Pfam" id="PF00275"/>
    </source>
</evidence>
<keyword evidence="4 7" id="KW-0808">Transferase</keyword>
<dbReference type="PANTHER" id="PTHR21090:SF5">
    <property type="entry name" value="PENTAFUNCTIONAL AROM POLYPEPTIDE"/>
    <property type="match status" value="1"/>
</dbReference>
<name>A0A9Q4KPI7_9EURY</name>
<evidence type="ECO:0000256" key="4">
    <source>
        <dbReference type="ARBA" id="ARBA00022679"/>
    </source>
</evidence>
<dbReference type="InterPro" id="IPR023193">
    <property type="entry name" value="EPSP_synthase_CS"/>
</dbReference>
<dbReference type="EC" id="2.5.1.19" evidence="7"/>
<dbReference type="InterPro" id="IPR001986">
    <property type="entry name" value="Enolpyruvate_Tfrase_dom"/>
</dbReference>
<comment type="subcellular location">
    <subcellularLocation>
        <location evidence="7">Cytoplasm</location>
    </subcellularLocation>
</comment>
<dbReference type="CDD" id="cd01556">
    <property type="entry name" value="EPSP_synthase"/>
    <property type="match status" value="1"/>
</dbReference>
<dbReference type="EMBL" id="JAKELO010000002">
    <property type="protein sequence ID" value="MDE4907880.1"/>
    <property type="molecule type" value="Genomic_DNA"/>
</dbReference>
<accession>A0A9Q4KPI7</accession>
<dbReference type="Gene3D" id="3.65.10.10">
    <property type="entry name" value="Enolpyruvate transferase domain"/>
    <property type="match status" value="2"/>
</dbReference>
<comment type="catalytic activity">
    <reaction evidence="6">
        <text>3-phosphoshikimate + phosphoenolpyruvate = 5-O-(1-carboxyvinyl)-3-phosphoshikimate + phosphate</text>
        <dbReference type="Rhea" id="RHEA:21256"/>
        <dbReference type="ChEBI" id="CHEBI:43474"/>
        <dbReference type="ChEBI" id="CHEBI:57701"/>
        <dbReference type="ChEBI" id="CHEBI:58702"/>
        <dbReference type="ChEBI" id="CHEBI:145989"/>
        <dbReference type="EC" id="2.5.1.19"/>
    </reaction>
    <physiologicalReaction direction="left-to-right" evidence="6">
        <dbReference type="Rhea" id="RHEA:21257"/>
    </physiologicalReaction>
</comment>
<feature type="binding site" evidence="7">
    <location>
        <position position="21"/>
    </location>
    <ligand>
        <name>3-phosphoshikimate</name>
        <dbReference type="ChEBI" id="CHEBI:145989"/>
    </ligand>
</feature>
<dbReference type="GO" id="GO:0009073">
    <property type="term" value="P:aromatic amino acid family biosynthetic process"/>
    <property type="evidence" value="ECO:0007669"/>
    <property type="project" value="UniProtKB-KW"/>
</dbReference>
<feature type="binding site" evidence="7">
    <location>
        <position position="310"/>
    </location>
    <ligand>
        <name>3-phosphoshikimate</name>
        <dbReference type="ChEBI" id="CHEBI:145989"/>
    </ligand>
</feature>
<keyword evidence="5 7" id="KW-0057">Aromatic amino acid biosynthesis</keyword>
<protein>
    <recommendedName>
        <fullName evidence="7">3-phosphoshikimate 1-carboxyvinyltransferase</fullName>
        <ecNumber evidence="7">2.5.1.19</ecNumber>
    </recommendedName>
    <alternativeName>
        <fullName evidence="7">5-enolpyruvylshikimate-3-phosphate synthase</fullName>
        <shortName evidence="7">EPSP synthase</shortName>
        <shortName evidence="7">EPSPS</shortName>
    </alternativeName>
</protein>
<dbReference type="GO" id="GO:0005737">
    <property type="term" value="C:cytoplasm"/>
    <property type="evidence" value="ECO:0007669"/>
    <property type="project" value="UniProtKB-SubCell"/>
</dbReference>
<evidence type="ECO:0000256" key="2">
    <source>
        <dbReference type="ARBA" id="ARBA00009948"/>
    </source>
</evidence>
<feature type="domain" description="Enolpyruvate transferase" evidence="8">
    <location>
        <begin position="11"/>
        <end position="417"/>
    </location>
</feature>
<dbReference type="InterPro" id="IPR036968">
    <property type="entry name" value="Enolpyruvate_Tfrase_sf"/>
</dbReference>
<evidence type="ECO:0000256" key="5">
    <source>
        <dbReference type="ARBA" id="ARBA00023141"/>
    </source>
</evidence>
<feature type="binding site" evidence="7">
    <location>
        <position position="22"/>
    </location>
    <ligand>
        <name>3-phosphoshikimate</name>
        <dbReference type="ChEBI" id="CHEBI:145989"/>
    </ligand>
</feature>
<dbReference type="SUPFAM" id="SSF55205">
    <property type="entry name" value="EPT/RTPC-like"/>
    <property type="match status" value="1"/>
</dbReference>
<feature type="binding site" evidence="7">
    <location>
        <position position="383"/>
    </location>
    <ligand>
        <name>phosphoenolpyruvate</name>
        <dbReference type="ChEBI" id="CHEBI:58702"/>
    </ligand>
</feature>
<keyword evidence="7" id="KW-0963">Cytoplasm</keyword>
<proteinExistence type="inferred from homology"/>
<feature type="binding site" evidence="7">
    <location>
        <position position="21"/>
    </location>
    <ligand>
        <name>phosphoenolpyruvate</name>
        <dbReference type="ChEBI" id="CHEBI:58702"/>
    </ligand>
</feature>
<feature type="binding site" evidence="7">
    <location>
        <position position="122"/>
    </location>
    <ligand>
        <name>phosphoenolpyruvate</name>
        <dbReference type="ChEBI" id="CHEBI:58702"/>
    </ligand>
</feature>
<evidence type="ECO:0000256" key="6">
    <source>
        <dbReference type="ARBA" id="ARBA00044633"/>
    </source>
</evidence>
<dbReference type="Proteomes" id="UP001143747">
    <property type="component" value="Unassembled WGS sequence"/>
</dbReference>
<evidence type="ECO:0000313" key="9">
    <source>
        <dbReference type="EMBL" id="MDE4907880.1"/>
    </source>
</evidence>
<feature type="binding site" evidence="7">
    <location>
        <position position="408"/>
    </location>
    <ligand>
        <name>phosphoenolpyruvate</name>
        <dbReference type="ChEBI" id="CHEBI:58702"/>
    </ligand>
</feature>
<dbReference type="PROSITE" id="PS00885">
    <property type="entry name" value="EPSP_SYNTHASE_2"/>
    <property type="match status" value="1"/>
</dbReference>
<reference evidence="9" key="1">
    <citation type="submission" date="2022-01" db="EMBL/GenBank/DDBJ databases">
        <title>Draft genome of Methanogenium marinum DSM 15558.</title>
        <authorList>
            <person name="Chen S.-C."/>
            <person name="You Y.-T."/>
        </authorList>
    </citation>
    <scope>NUCLEOTIDE SEQUENCE</scope>
    <source>
        <strain evidence="9">DSM 15558</strain>
    </source>
</reference>
<feature type="binding site" evidence="7">
    <location>
        <position position="169"/>
    </location>
    <ligand>
        <name>phosphoenolpyruvate</name>
        <dbReference type="ChEBI" id="CHEBI:58702"/>
    </ligand>
</feature>